<protein>
    <submittedName>
        <fullName evidence="2">Uncharacterized protein</fullName>
    </submittedName>
</protein>
<feature type="region of interest" description="Disordered" evidence="1">
    <location>
        <begin position="1"/>
        <end position="39"/>
    </location>
</feature>
<proteinExistence type="predicted"/>
<dbReference type="AlphaFoldDB" id="K0RDU8"/>
<comment type="caution">
    <text evidence="2">The sequence shown here is derived from an EMBL/GenBank/DDBJ whole genome shotgun (WGS) entry which is preliminary data.</text>
</comment>
<keyword evidence="3" id="KW-1185">Reference proteome</keyword>
<accession>K0RDU8</accession>
<sequence length="191" mass="20924">MDRLTGNKRPYEPSPTSYSTRVKAGATRPAQGGHWEPHNAYRSRNFTRIQVNHDNQREDTAVLRQTSPAMATLRVPTREMAIRLGLSDGANLVSRSVFQWTSMAPTSSESTSYPVASHVCVPNKCNMLLTTEFPLFQFPSHMELTSPPIVVCLVSSGTSNEGNIQVLGCQEAPGKTILGTWSCPKAFVSSP</sequence>
<gene>
    <name evidence="2" type="ORF">THAOC_29417</name>
</gene>
<feature type="compositionally biased region" description="Basic and acidic residues" evidence="1">
    <location>
        <begin position="1"/>
        <end position="11"/>
    </location>
</feature>
<dbReference type="Proteomes" id="UP000266841">
    <property type="component" value="Unassembled WGS sequence"/>
</dbReference>
<organism evidence="2 3">
    <name type="scientific">Thalassiosira oceanica</name>
    <name type="common">Marine diatom</name>
    <dbReference type="NCBI Taxonomy" id="159749"/>
    <lineage>
        <taxon>Eukaryota</taxon>
        <taxon>Sar</taxon>
        <taxon>Stramenopiles</taxon>
        <taxon>Ochrophyta</taxon>
        <taxon>Bacillariophyta</taxon>
        <taxon>Coscinodiscophyceae</taxon>
        <taxon>Thalassiosirophycidae</taxon>
        <taxon>Thalassiosirales</taxon>
        <taxon>Thalassiosiraceae</taxon>
        <taxon>Thalassiosira</taxon>
    </lineage>
</organism>
<dbReference type="EMBL" id="AGNL01041689">
    <property type="protein sequence ID" value="EJK51410.1"/>
    <property type="molecule type" value="Genomic_DNA"/>
</dbReference>
<evidence type="ECO:0000256" key="1">
    <source>
        <dbReference type="SAM" id="MobiDB-lite"/>
    </source>
</evidence>
<evidence type="ECO:0000313" key="2">
    <source>
        <dbReference type="EMBL" id="EJK51410.1"/>
    </source>
</evidence>
<reference evidence="2 3" key="1">
    <citation type="journal article" date="2012" name="Genome Biol.">
        <title>Genome and low-iron response of an oceanic diatom adapted to chronic iron limitation.</title>
        <authorList>
            <person name="Lommer M."/>
            <person name="Specht M."/>
            <person name="Roy A.S."/>
            <person name="Kraemer L."/>
            <person name="Andreson R."/>
            <person name="Gutowska M.A."/>
            <person name="Wolf J."/>
            <person name="Bergner S.V."/>
            <person name="Schilhabel M.B."/>
            <person name="Klostermeier U.C."/>
            <person name="Beiko R.G."/>
            <person name="Rosenstiel P."/>
            <person name="Hippler M."/>
            <person name="Laroche J."/>
        </authorList>
    </citation>
    <scope>NUCLEOTIDE SEQUENCE [LARGE SCALE GENOMIC DNA]</scope>
    <source>
        <strain evidence="2 3">CCMP1005</strain>
    </source>
</reference>
<evidence type="ECO:0000313" key="3">
    <source>
        <dbReference type="Proteomes" id="UP000266841"/>
    </source>
</evidence>
<name>K0RDU8_THAOC</name>